<proteinExistence type="predicted"/>
<evidence type="ECO:0000313" key="3">
    <source>
        <dbReference type="Proteomes" id="UP000823775"/>
    </source>
</evidence>
<comment type="caution">
    <text evidence="2">The sequence shown here is derived from an EMBL/GenBank/DDBJ whole genome shotgun (WGS) entry which is preliminary data.</text>
</comment>
<feature type="region of interest" description="Disordered" evidence="1">
    <location>
        <begin position="131"/>
        <end position="159"/>
    </location>
</feature>
<name>A0ABS8S4Z7_DATST</name>
<reference evidence="2 3" key="1">
    <citation type="journal article" date="2021" name="BMC Genomics">
        <title>Datura genome reveals duplications of psychoactive alkaloid biosynthetic genes and high mutation rate following tissue culture.</title>
        <authorList>
            <person name="Rajewski A."/>
            <person name="Carter-House D."/>
            <person name="Stajich J."/>
            <person name="Litt A."/>
        </authorList>
    </citation>
    <scope>NUCLEOTIDE SEQUENCE [LARGE SCALE GENOMIC DNA]</scope>
    <source>
        <strain evidence="2">AR-01</strain>
    </source>
</reference>
<keyword evidence="3" id="KW-1185">Reference proteome</keyword>
<gene>
    <name evidence="2" type="ORF">HAX54_022892</name>
</gene>
<dbReference type="EMBL" id="JACEIK010000277">
    <property type="protein sequence ID" value="MCD7453974.1"/>
    <property type="molecule type" value="Genomic_DNA"/>
</dbReference>
<accession>A0ABS8S4Z7</accession>
<protein>
    <submittedName>
        <fullName evidence="2">Uncharacterized protein</fullName>
    </submittedName>
</protein>
<organism evidence="2 3">
    <name type="scientific">Datura stramonium</name>
    <name type="common">Jimsonweed</name>
    <name type="synonym">Common thornapple</name>
    <dbReference type="NCBI Taxonomy" id="4076"/>
    <lineage>
        <taxon>Eukaryota</taxon>
        <taxon>Viridiplantae</taxon>
        <taxon>Streptophyta</taxon>
        <taxon>Embryophyta</taxon>
        <taxon>Tracheophyta</taxon>
        <taxon>Spermatophyta</taxon>
        <taxon>Magnoliopsida</taxon>
        <taxon>eudicotyledons</taxon>
        <taxon>Gunneridae</taxon>
        <taxon>Pentapetalae</taxon>
        <taxon>asterids</taxon>
        <taxon>lamiids</taxon>
        <taxon>Solanales</taxon>
        <taxon>Solanaceae</taxon>
        <taxon>Solanoideae</taxon>
        <taxon>Datureae</taxon>
        <taxon>Datura</taxon>
    </lineage>
</organism>
<evidence type="ECO:0000256" key="1">
    <source>
        <dbReference type="SAM" id="MobiDB-lite"/>
    </source>
</evidence>
<sequence>MDHVHINVGEIITDQFKRKAKQQATGLPFPNLMSMLCMRATCPLFRPLDRTLQANAESHNSPPANFLNNAQRAKMHENWLVWLAKALPSMLHNAIKKSLLPAKDKFASLCSTIDVLESEVRTLKQEVAALTAPPSTSQPNPFESEVVPEAPRSSPDDWW</sequence>
<evidence type="ECO:0000313" key="2">
    <source>
        <dbReference type="EMBL" id="MCD7453974.1"/>
    </source>
</evidence>
<dbReference type="Proteomes" id="UP000823775">
    <property type="component" value="Unassembled WGS sequence"/>
</dbReference>
<feature type="non-terminal residue" evidence="2">
    <location>
        <position position="159"/>
    </location>
</feature>